<gene>
    <name evidence="1" type="ORF">CINCED_3A016438</name>
</gene>
<name>A0A5E4MJ61_9HEMI</name>
<protein>
    <submittedName>
        <fullName evidence="1">Uncharacterized protein</fullName>
    </submittedName>
</protein>
<dbReference type="EMBL" id="CABPRJ010000499">
    <property type="protein sequence ID" value="VVC29820.1"/>
    <property type="molecule type" value="Genomic_DNA"/>
</dbReference>
<evidence type="ECO:0000313" key="2">
    <source>
        <dbReference type="Proteomes" id="UP000325440"/>
    </source>
</evidence>
<organism evidence="1 2">
    <name type="scientific">Cinara cedri</name>
    <dbReference type="NCBI Taxonomy" id="506608"/>
    <lineage>
        <taxon>Eukaryota</taxon>
        <taxon>Metazoa</taxon>
        <taxon>Ecdysozoa</taxon>
        <taxon>Arthropoda</taxon>
        <taxon>Hexapoda</taxon>
        <taxon>Insecta</taxon>
        <taxon>Pterygota</taxon>
        <taxon>Neoptera</taxon>
        <taxon>Paraneoptera</taxon>
        <taxon>Hemiptera</taxon>
        <taxon>Sternorrhyncha</taxon>
        <taxon>Aphidomorpha</taxon>
        <taxon>Aphidoidea</taxon>
        <taxon>Aphididae</taxon>
        <taxon>Lachninae</taxon>
        <taxon>Cinara</taxon>
    </lineage>
</organism>
<sequence>MTCLEIVDRSLWCCRFYLDRVDFGPESSYRGAILNLDIPVKLGYDLYEFVTLDILVFWFIFGFELNDGILVNSLLGGNALLLPYSAVVESGFLVEDNGSDSERLLGFPVLTGPADDDGFTKMNSANGWLVERNAVH</sequence>
<proteinExistence type="predicted"/>
<accession>A0A5E4MJ61</accession>
<keyword evidence="2" id="KW-1185">Reference proteome</keyword>
<evidence type="ECO:0000313" key="1">
    <source>
        <dbReference type="EMBL" id="VVC29820.1"/>
    </source>
</evidence>
<dbReference type="Proteomes" id="UP000325440">
    <property type="component" value="Unassembled WGS sequence"/>
</dbReference>
<reference evidence="1 2" key="1">
    <citation type="submission" date="2019-08" db="EMBL/GenBank/DDBJ databases">
        <authorList>
            <person name="Alioto T."/>
            <person name="Alioto T."/>
            <person name="Gomez Garrido J."/>
        </authorList>
    </citation>
    <scope>NUCLEOTIDE SEQUENCE [LARGE SCALE GENOMIC DNA]</scope>
</reference>
<dbReference type="AlphaFoldDB" id="A0A5E4MJ61"/>